<dbReference type="AlphaFoldDB" id="A0A498I4U8"/>
<proteinExistence type="predicted"/>
<comment type="caution">
    <text evidence="2">The sequence shown here is derived from an EMBL/GenBank/DDBJ whole genome shotgun (WGS) entry which is preliminary data.</text>
</comment>
<feature type="region of interest" description="Disordered" evidence="1">
    <location>
        <begin position="1"/>
        <end position="37"/>
    </location>
</feature>
<gene>
    <name evidence="2" type="ORF">DVH24_023496</name>
</gene>
<feature type="region of interest" description="Disordered" evidence="1">
    <location>
        <begin position="54"/>
        <end position="97"/>
    </location>
</feature>
<dbReference type="OrthoDB" id="1894399at2759"/>
<keyword evidence="3" id="KW-1185">Reference proteome</keyword>
<dbReference type="Gramene" id="mRNA:MD14G0206500">
    <property type="protein sequence ID" value="mRNA:MD14G0206500"/>
    <property type="gene ID" value="MD14G0206500"/>
</dbReference>
<dbReference type="PANTHER" id="PTHR33544:SF15">
    <property type="entry name" value="OS06G0256800 PROTEIN"/>
    <property type="match status" value="1"/>
</dbReference>
<dbReference type="KEGG" id="mdm:103431245"/>
<dbReference type="PANTHER" id="PTHR33544">
    <property type="entry name" value="DUF4005 DOMAIN-CONTAINING PROTEIN-RELATED"/>
    <property type="match status" value="1"/>
</dbReference>
<evidence type="ECO:0000313" key="2">
    <source>
        <dbReference type="EMBL" id="RXH77222.1"/>
    </source>
</evidence>
<dbReference type="Proteomes" id="UP000290289">
    <property type="component" value="Chromosome 14"/>
</dbReference>
<organism evidence="2 3">
    <name type="scientific">Malus domestica</name>
    <name type="common">Apple</name>
    <name type="synonym">Pyrus malus</name>
    <dbReference type="NCBI Taxonomy" id="3750"/>
    <lineage>
        <taxon>Eukaryota</taxon>
        <taxon>Viridiplantae</taxon>
        <taxon>Streptophyta</taxon>
        <taxon>Embryophyta</taxon>
        <taxon>Tracheophyta</taxon>
        <taxon>Spermatophyta</taxon>
        <taxon>Magnoliopsida</taxon>
        <taxon>eudicotyledons</taxon>
        <taxon>Gunneridae</taxon>
        <taxon>Pentapetalae</taxon>
        <taxon>rosids</taxon>
        <taxon>fabids</taxon>
        <taxon>Rosales</taxon>
        <taxon>Rosaceae</taxon>
        <taxon>Amygdaloideae</taxon>
        <taxon>Maleae</taxon>
        <taxon>Malus</taxon>
    </lineage>
</organism>
<dbReference type="EMBL" id="RDQH01000340">
    <property type="protein sequence ID" value="RXH77222.1"/>
    <property type="molecule type" value="Genomic_DNA"/>
</dbReference>
<evidence type="ECO:0000256" key="1">
    <source>
        <dbReference type="SAM" id="MobiDB-lite"/>
    </source>
</evidence>
<reference evidence="2 3" key="1">
    <citation type="submission" date="2018-10" db="EMBL/GenBank/DDBJ databases">
        <title>A high-quality apple genome assembly.</title>
        <authorList>
            <person name="Hu J."/>
        </authorList>
    </citation>
    <scope>NUCLEOTIDE SEQUENCE [LARGE SCALE GENOMIC DNA]</scope>
    <source>
        <strain evidence="3">cv. HFTH1</strain>
        <tissue evidence="2">Young leaf</tissue>
    </source>
</reference>
<sequence>MLDPRNDMLPPPSSPTNSSVSSSDLDTESTGSFFHDRSTTLGTLMGVSFPAITFRAPSQHHRDPQPGNINNIGSTSASSSGKTKKPKKKSAAASSAVGALAGRRRRWWRLCQDDGTKPASLGEFLEVERRFGDAAFYDTAAELEGVMVGQPRNGRLLFADGRVLPPSNVDDGIGTSSTAAGVLSRLPVSLTAICGGGVA</sequence>
<protein>
    <submittedName>
        <fullName evidence="2">Uncharacterized protein</fullName>
    </submittedName>
</protein>
<name>A0A498I4U8_MALDO</name>
<accession>A0A498I4U8</accession>
<evidence type="ECO:0000313" key="3">
    <source>
        <dbReference type="Proteomes" id="UP000290289"/>
    </source>
</evidence>
<dbReference type="InterPro" id="IPR040344">
    <property type="entry name" value="At3g17950-like"/>
</dbReference>